<sequence length="167" mass="19380">MQIRILNSLDVLEYRDIRLDALKKHPESFGSSYEEEKDLSINDFKDKLSSPISFTFVAFTHQNKLIGIVTLQREHRIKLRHRANIVGMYVSPSSRKMGIGRKLIAACIEKATSLEEIEQVYLSVVTTNMTAKNLYLSFGFKIFSLEKRALKLNYTYIDEEHMVLFLK</sequence>
<dbReference type="PANTHER" id="PTHR42919:SF8">
    <property type="entry name" value="N-ALPHA-ACETYLTRANSFERASE 50"/>
    <property type="match status" value="1"/>
</dbReference>
<dbReference type="InterPro" id="IPR051556">
    <property type="entry name" value="N-term/lysine_N-AcTrnsfr"/>
</dbReference>
<dbReference type="Proteomes" id="UP000182762">
    <property type="component" value="Unassembled WGS sequence"/>
</dbReference>
<keyword evidence="1" id="KW-0808">Transferase</keyword>
<keyword evidence="5" id="KW-1185">Reference proteome</keyword>
<proteinExistence type="predicted"/>
<organism evidence="4 5">
    <name type="scientific">Priestia endophytica DSM 13796</name>
    <dbReference type="NCBI Taxonomy" id="1121089"/>
    <lineage>
        <taxon>Bacteria</taxon>
        <taxon>Bacillati</taxon>
        <taxon>Bacillota</taxon>
        <taxon>Bacilli</taxon>
        <taxon>Bacillales</taxon>
        <taxon>Bacillaceae</taxon>
        <taxon>Priestia</taxon>
    </lineage>
</organism>
<evidence type="ECO:0000313" key="5">
    <source>
        <dbReference type="Proteomes" id="UP000182762"/>
    </source>
</evidence>
<dbReference type="Pfam" id="PF00583">
    <property type="entry name" value="Acetyltransf_1"/>
    <property type="match status" value="1"/>
</dbReference>
<feature type="domain" description="N-acetyltransferase" evidence="3">
    <location>
        <begin position="1"/>
        <end position="167"/>
    </location>
</feature>
<dbReference type="EMBL" id="FOXX01000014">
    <property type="protein sequence ID" value="SFQ84890.1"/>
    <property type="molecule type" value="Genomic_DNA"/>
</dbReference>
<evidence type="ECO:0000313" key="4">
    <source>
        <dbReference type="EMBL" id="SFQ84890.1"/>
    </source>
</evidence>
<dbReference type="CDD" id="cd04301">
    <property type="entry name" value="NAT_SF"/>
    <property type="match status" value="1"/>
</dbReference>
<protein>
    <submittedName>
        <fullName evidence="4">Acetyltransferase (GNAT) family protein</fullName>
    </submittedName>
</protein>
<dbReference type="SUPFAM" id="SSF55729">
    <property type="entry name" value="Acyl-CoA N-acyltransferases (Nat)"/>
    <property type="match status" value="1"/>
</dbReference>
<dbReference type="RefSeq" id="WP_061804098.1">
    <property type="nucleotide sequence ID" value="NZ_FOXX01000014.1"/>
</dbReference>
<evidence type="ECO:0000256" key="2">
    <source>
        <dbReference type="ARBA" id="ARBA00023315"/>
    </source>
</evidence>
<evidence type="ECO:0000259" key="3">
    <source>
        <dbReference type="PROSITE" id="PS51186"/>
    </source>
</evidence>
<evidence type="ECO:0000256" key="1">
    <source>
        <dbReference type="ARBA" id="ARBA00022679"/>
    </source>
</evidence>
<gene>
    <name evidence="4" type="ORF">SAMN02745910_04309</name>
</gene>
<dbReference type="GeneID" id="93712852"/>
<keyword evidence="2" id="KW-0012">Acyltransferase</keyword>
<accession>A0A1I6BVD7</accession>
<dbReference type="InterPro" id="IPR016181">
    <property type="entry name" value="Acyl_CoA_acyltransferase"/>
</dbReference>
<dbReference type="Gene3D" id="3.40.630.30">
    <property type="match status" value="1"/>
</dbReference>
<dbReference type="PROSITE" id="PS51186">
    <property type="entry name" value="GNAT"/>
    <property type="match status" value="1"/>
</dbReference>
<name>A0A1I6BVD7_9BACI</name>
<dbReference type="PANTHER" id="PTHR42919">
    <property type="entry name" value="N-ALPHA-ACETYLTRANSFERASE"/>
    <property type="match status" value="1"/>
</dbReference>
<reference evidence="4 5" key="1">
    <citation type="submission" date="2016-10" db="EMBL/GenBank/DDBJ databases">
        <authorList>
            <person name="Varghese N."/>
            <person name="Submissions S."/>
        </authorList>
    </citation>
    <scope>NUCLEOTIDE SEQUENCE [LARGE SCALE GENOMIC DNA]</scope>
    <source>
        <strain evidence="4 5">DSM 13796</strain>
    </source>
</reference>
<dbReference type="InterPro" id="IPR000182">
    <property type="entry name" value="GNAT_dom"/>
</dbReference>
<comment type="caution">
    <text evidence="4">The sequence shown here is derived from an EMBL/GenBank/DDBJ whole genome shotgun (WGS) entry which is preliminary data.</text>
</comment>